<evidence type="ECO:0000313" key="9">
    <source>
        <dbReference type="Proteomes" id="UP000886780"/>
    </source>
</evidence>
<dbReference type="GO" id="GO:0030170">
    <property type="term" value="F:pyridoxal phosphate binding"/>
    <property type="evidence" value="ECO:0007669"/>
    <property type="project" value="InterPro"/>
</dbReference>
<keyword evidence="3" id="KW-0805">Transcription regulation</keyword>
<keyword evidence="2" id="KW-0663">Pyridoxal phosphate</keyword>
<dbReference type="InterPro" id="IPR036390">
    <property type="entry name" value="WH_DNA-bd_sf"/>
</dbReference>
<dbReference type="Proteomes" id="UP000886780">
    <property type="component" value="Unassembled WGS sequence"/>
</dbReference>
<evidence type="ECO:0000313" key="8">
    <source>
        <dbReference type="EMBL" id="HIX52957.1"/>
    </source>
</evidence>
<dbReference type="SMART" id="SM00345">
    <property type="entry name" value="HTH_GNTR"/>
    <property type="match status" value="1"/>
</dbReference>
<evidence type="ECO:0000256" key="1">
    <source>
        <dbReference type="ARBA" id="ARBA00005384"/>
    </source>
</evidence>
<dbReference type="EMBL" id="DXEU01000164">
    <property type="protein sequence ID" value="HIX52957.1"/>
    <property type="molecule type" value="Genomic_DNA"/>
</dbReference>
<dbReference type="InterPro" id="IPR036388">
    <property type="entry name" value="WH-like_DNA-bd_sf"/>
</dbReference>
<dbReference type="InterPro" id="IPR015421">
    <property type="entry name" value="PyrdxlP-dep_Trfase_major"/>
</dbReference>
<name>A0A9D2AWN4_9FIRM</name>
<proteinExistence type="inferred from homology"/>
<dbReference type="SUPFAM" id="SSF53383">
    <property type="entry name" value="PLP-dependent transferases"/>
    <property type="match status" value="1"/>
</dbReference>
<dbReference type="PRINTS" id="PR00035">
    <property type="entry name" value="HTHGNTR"/>
</dbReference>
<keyword evidence="5" id="KW-0804">Transcription</keyword>
<dbReference type="PANTHER" id="PTHR46577:SF1">
    <property type="entry name" value="HTH-TYPE TRANSCRIPTIONAL REGULATORY PROTEIN GABR"/>
    <property type="match status" value="1"/>
</dbReference>
<feature type="domain" description="HTH gntR-type" evidence="7">
    <location>
        <begin position="13"/>
        <end position="81"/>
    </location>
</feature>
<keyword evidence="8" id="KW-0808">Transferase</keyword>
<dbReference type="PANTHER" id="PTHR46577">
    <property type="entry name" value="HTH-TYPE TRANSCRIPTIONAL REGULATORY PROTEIN GABR"/>
    <property type="match status" value="1"/>
</dbReference>
<keyword evidence="4" id="KW-0238">DNA-binding</keyword>
<reference evidence="8" key="1">
    <citation type="journal article" date="2021" name="PeerJ">
        <title>Extensive microbial diversity within the chicken gut microbiome revealed by metagenomics and culture.</title>
        <authorList>
            <person name="Gilroy R."/>
            <person name="Ravi A."/>
            <person name="Getino M."/>
            <person name="Pursley I."/>
            <person name="Horton D.L."/>
            <person name="Alikhan N.F."/>
            <person name="Baker D."/>
            <person name="Gharbi K."/>
            <person name="Hall N."/>
            <person name="Watson M."/>
            <person name="Adriaenssens E.M."/>
            <person name="Foster-Nyarko E."/>
            <person name="Jarju S."/>
            <person name="Secka A."/>
            <person name="Antonio M."/>
            <person name="Oren A."/>
            <person name="Chaudhuri R.R."/>
            <person name="La Ragione R."/>
            <person name="Hildebrand F."/>
            <person name="Pallen M.J."/>
        </authorList>
    </citation>
    <scope>NUCLEOTIDE SEQUENCE</scope>
    <source>
        <strain evidence="8">ChiGjej4B4-12881</strain>
    </source>
</reference>
<accession>A0A9D2AWN4</accession>
<reference evidence="8" key="2">
    <citation type="submission" date="2021-04" db="EMBL/GenBank/DDBJ databases">
        <authorList>
            <person name="Gilroy R."/>
        </authorList>
    </citation>
    <scope>NUCLEOTIDE SEQUENCE</scope>
    <source>
        <strain evidence="8">ChiGjej4B4-12881</strain>
    </source>
</reference>
<evidence type="ECO:0000256" key="3">
    <source>
        <dbReference type="ARBA" id="ARBA00023015"/>
    </source>
</evidence>
<evidence type="ECO:0000256" key="2">
    <source>
        <dbReference type="ARBA" id="ARBA00022898"/>
    </source>
</evidence>
<dbReference type="InterPro" id="IPR015424">
    <property type="entry name" value="PyrdxlP-dep_Trfase"/>
</dbReference>
<dbReference type="InterPro" id="IPR000524">
    <property type="entry name" value="Tscrpt_reg_HTH_GntR"/>
</dbReference>
<dbReference type="InterPro" id="IPR051446">
    <property type="entry name" value="HTH_trans_reg/aminotransferase"/>
</dbReference>
<dbReference type="CDD" id="cd07377">
    <property type="entry name" value="WHTH_GntR"/>
    <property type="match status" value="1"/>
</dbReference>
<evidence type="ECO:0000256" key="4">
    <source>
        <dbReference type="ARBA" id="ARBA00023125"/>
    </source>
</evidence>
<dbReference type="GO" id="GO:0003677">
    <property type="term" value="F:DNA binding"/>
    <property type="evidence" value="ECO:0007669"/>
    <property type="project" value="UniProtKB-KW"/>
</dbReference>
<keyword evidence="8" id="KW-0032">Aminotransferase</keyword>
<dbReference type="PROSITE" id="PS50949">
    <property type="entry name" value="HTH_GNTR"/>
    <property type="match status" value="1"/>
</dbReference>
<dbReference type="AlphaFoldDB" id="A0A9D2AWN4"/>
<dbReference type="Gene3D" id="1.10.10.10">
    <property type="entry name" value="Winged helix-like DNA-binding domain superfamily/Winged helix DNA-binding domain"/>
    <property type="match status" value="1"/>
</dbReference>
<dbReference type="GO" id="GO:0008483">
    <property type="term" value="F:transaminase activity"/>
    <property type="evidence" value="ECO:0007669"/>
    <property type="project" value="UniProtKB-KW"/>
</dbReference>
<comment type="caution">
    <text evidence="8">The sequence shown here is derived from an EMBL/GenBank/DDBJ whole genome shotgun (WGS) entry which is preliminary data.</text>
</comment>
<dbReference type="Pfam" id="PF00155">
    <property type="entry name" value="Aminotran_1_2"/>
    <property type="match status" value="1"/>
</dbReference>
<dbReference type="GO" id="GO:0003700">
    <property type="term" value="F:DNA-binding transcription factor activity"/>
    <property type="evidence" value="ECO:0007669"/>
    <property type="project" value="InterPro"/>
</dbReference>
<evidence type="ECO:0000256" key="6">
    <source>
        <dbReference type="SAM" id="MobiDB-lite"/>
    </source>
</evidence>
<dbReference type="Pfam" id="PF00392">
    <property type="entry name" value="GntR"/>
    <property type="match status" value="1"/>
</dbReference>
<comment type="similarity">
    <text evidence="1">In the C-terminal section; belongs to the class-I pyridoxal-phosphate-dependent aminotransferase family.</text>
</comment>
<dbReference type="CDD" id="cd00609">
    <property type="entry name" value="AAT_like"/>
    <property type="match status" value="1"/>
</dbReference>
<sequence length="477" mass="53293">MDLMIPLKQGAGTPLYEQIYEYIKQEIRTGGLRAAVRLPSTRQLAENLKVSRSTTQLAYDQLLAEGYIESRPCRGYFVCEAENLLEISPAQGEKREEEGEAASPKPGGENGPWAVDFLPRGIDLGSFPYGVWRKISRNVMVDGNREMFLSGDSQGERSLREAIRDYLHAARGVSCQADQVVVGAGSEYLLMLLANVLGRDRTVAMESPTYKQAYRVFDGQGVRVLPVEMDGRGMRPDRLEESGADIAYVMPSHQFPTGIVMPVGRRQELLQWAGRKKGRFLIEDDYDSEFRYRGKPVPSLQSMGMADRVIYLGTFSQSVAPAIRISYMVLPRKLVALYRRRAGFYASTVSRIDQAILCEFLTEGHFERHLNRMRAVYRAKHDLLLASLKALDGDFQMSGENAGLHILLTHRSLGERRLSELAAAAGVKVYGLSSYFIGEPEKGEGSRTVILGYASLTEEEIREGAERLTRAWTAVSV</sequence>
<evidence type="ECO:0000256" key="5">
    <source>
        <dbReference type="ARBA" id="ARBA00023163"/>
    </source>
</evidence>
<dbReference type="SUPFAM" id="SSF46785">
    <property type="entry name" value="Winged helix' DNA-binding domain"/>
    <property type="match status" value="1"/>
</dbReference>
<organism evidence="8 9">
    <name type="scientific">Candidatus Lachnoclostridium stercoripullorum</name>
    <dbReference type="NCBI Taxonomy" id="2838635"/>
    <lineage>
        <taxon>Bacteria</taxon>
        <taxon>Bacillati</taxon>
        <taxon>Bacillota</taxon>
        <taxon>Clostridia</taxon>
        <taxon>Lachnospirales</taxon>
        <taxon>Lachnospiraceae</taxon>
    </lineage>
</organism>
<gene>
    <name evidence="8" type="ORF">IAA28_09155</name>
</gene>
<evidence type="ECO:0000259" key="7">
    <source>
        <dbReference type="PROSITE" id="PS50949"/>
    </source>
</evidence>
<feature type="region of interest" description="Disordered" evidence="6">
    <location>
        <begin position="89"/>
        <end position="111"/>
    </location>
</feature>
<dbReference type="Gene3D" id="3.40.640.10">
    <property type="entry name" value="Type I PLP-dependent aspartate aminotransferase-like (Major domain)"/>
    <property type="match status" value="1"/>
</dbReference>
<dbReference type="InterPro" id="IPR004839">
    <property type="entry name" value="Aminotransferase_I/II_large"/>
</dbReference>
<protein>
    <submittedName>
        <fullName evidence="8">PLP-dependent aminotransferase family protein</fullName>
    </submittedName>
</protein>